<evidence type="ECO:0000313" key="5">
    <source>
        <dbReference type="Proteomes" id="UP000593998"/>
    </source>
</evidence>
<evidence type="ECO:0000256" key="1">
    <source>
        <dbReference type="SAM" id="MobiDB-lite"/>
    </source>
</evidence>
<proteinExistence type="predicted"/>
<gene>
    <name evidence="2" type="ORF">ASJ30_15405</name>
    <name evidence="3" type="ORF">IGS73_17020</name>
</gene>
<dbReference type="AlphaFoldDB" id="A0A1L3MKM3"/>
<dbReference type="RefSeq" id="WP_072625891.1">
    <property type="nucleotide sequence ID" value="NZ_CP013290.1"/>
</dbReference>
<feature type="region of interest" description="Disordered" evidence="1">
    <location>
        <begin position="37"/>
        <end position="57"/>
    </location>
</feature>
<dbReference type="Proteomes" id="UP000182938">
    <property type="component" value="Chromosome"/>
</dbReference>
<dbReference type="Proteomes" id="UP000593998">
    <property type="component" value="Chromosome"/>
</dbReference>
<organism evidence="2 4">
    <name type="scientific">Janibacter indicus</name>
    <dbReference type="NCBI Taxonomy" id="857417"/>
    <lineage>
        <taxon>Bacteria</taxon>
        <taxon>Bacillati</taxon>
        <taxon>Actinomycetota</taxon>
        <taxon>Actinomycetes</taxon>
        <taxon>Micrococcales</taxon>
        <taxon>Intrasporangiaceae</taxon>
        <taxon>Janibacter</taxon>
    </lineage>
</organism>
<dbReference type="KEGG" id="jte:ASJ30_15405"/>
<reference evidence="2 4" key="1">
    <citation type="submission" date="2015-11" db="EMBL/GenBank/DDBJ databases">
        <authorList>
            <person name="Zhang Y."/>
            <person name="Guo Z."/>
        </authorList>
    </citation>
    <scope>NUCLEOTIDE SEQUENCE [LARGE SCALE GENOMIC DNA]</scope>
    <source>
        <strain evidence="2 4">YFY001</strain>
    </source>
</reference>
<protein>
    <submittedName>
        <fullName evidence="2">Uncharacterized protein</fullName>
    </submittedName>
</protein>
<sequence length="135" mass="14511">MTHRHLTLTTALALALPLGGCGVLDRDQAPVPMTITANDWNGWDPDHESTETTTEVEAVEGQTVRVDDGLEITFTDVGDDEVEIRTSDAMSPVKEGGGIDLTTDEMEFTVERGSALELATPTMDAGTTYELVLTD</sequence>
<dbReference type="EMBL" id="CP013290">
    <property type="protein sequence ID" value="APH02754.1"/>
    <property type="molecule type" value="Genomic_DNA"/>
</dbReference>
<name>A0A1L3MKM3_9MICO</name>
<evidence type="ECO:0000313" key="4">
    <source>
        <dbReference type="Proteomes" id="UP000182938"/>
    </source>
</evidence>
<keyword evidence="4" id="KW-1185">Reference proteome</keyword>
<accession>A0A1L3MKM3</accession>
<evidence type="ECO:0000313" key="2">
    <source>
        <dbReference type="EMBL" id="APH02754.1"/>
    </source>
</evidence>
<reference evidence="3 5" key="2">
    <citation type="submission" date="2020-10" db="EMBL/GenBank/DDBJ databases">
        <title>Janibacter indicus TT2 genome sequence.</title>
        <authorList>
            <person name="Lee K."/>
            <person name="Ganzorig M."/>
        </authorList>
    </citation>
    <scope>NUCLEOTIDE SEQUENCE [LARGE SCALE GENOMIC DNA]</scope>
    <source>
        <strain evidence="3 5">TT2</strain>
    </source>
</reference>
<dbReference type="EMBL" id="CP062789">
    <property type="protein sequence ID" value="QOK22725.1"/>
    <property type="molecule type" value="Genomic_DNA"/>
</dbReference>
<evidence type="ECO:0000313" key="3">
    <source>
        <dbReference type="EMBL" id="QOK22725.1"/>
    </source>
</evidence>